<evidence type="ECO:0000313" key="2">
    <source>
        <dbReference type="EMBL" id="SAK50108.1"/>
    </source>
</evidence>
<dbReference type="Proteomes" id="UP000054624">
    <property type="component" value="Unassembled WGS sequence"/>
</dbReference>
<dbReference type="SUPFAM" id="SSF55781">
    <property type="entry name" value="GAF domain-like"/>
    <property type="match status" value="1"/>
</dbReference>
<name>A0A157ZX39_9BURK</name>
<dbReference type="Pfam" id="PF01614">
    <property type="entry name" value="IclR_C"/>
    <property type="match status" value="1"/>
</dbReference>
<organism evidence="2 3">
    <name type="scientific">Caballeronia temeraria</name>
    <dbReference type="NCBI Taxonomy" id="1777137"/>
    <lineage>
        <taxon>Bacteria</taxon>
        <taxon>Pseudomonadati</taxon>
        <taxon>Pseudomonadota</taxon>
        <taxon>Betaproteobacteria</taxon>
        <taxon>Burkholderiales</taxon>
        <taxon>Burkholderiaceae</taxon>
        <taxon>Caballeronia</taxon>
    </lineage>
</organism>
<sequence>MVAAIHRVLIDGYAISDEKLELSMRAMAVPVKNRMGSVEAAVSVSVEAMKRDFLRVLQQVAARLERAL</sequence>
<dbReference type="InterPro" id="IPR014757">
    <property type="entry name" value="Tscrpt_reg_IclR_C"/>
</dbReference>
<gene>
    <name evidence="2" type="ORF">AWB76_01415</name>
</gene>
<feature type="domain" description="IclR-ED" evidence="1">
    <location>
        <begin position="1"/>
        <end position="68"/>
    </location>
</feature>
<keyword evidence="3" id="KW-1185">Reference proteome</keyword>
<evidence type="ECO:0000313" key="3">
    <source>
        <dbReference type="Proteomes" id="UP000054624"/>
    </source>
</evidence>
<dbReference type="Gene3D" id="3.30.450.40">
    <property type="match status" value="1"/>
</dbReference>
<proteinExistence type="predicted"/>
<evidence type="ECO:0000259" key="1">
    <source>
        <dbReference type="PROSITE" id="PS51078"/>
    </source>
</evidence>
<reference evidence="3" key="1">
    <citation type="submission" date="2016-01" db="EMBL/GenBank/DDBJ databases">
        <authorList>
            <person name="Peeters Charlotte."/>
        </authorList>
    </citation>
    <scope>NUCLEOTIDE SEQUENCE [LARGE SCALE GENOMIC DNA]</scope>
</reference>
<dbReference type="STRING" id="1777137.AWB76_01415"/>
<dbReference type="PROSITE" id="PS51078">
    <property type="entry name" value="ICLR_ED"/>
    <property type="match status" value="1"/>
</dbReference>
<protein>
    <submittedName>
        <fullName evidence="2">IclR family transcriptional regulator</fullName>
    </submittedName>
</protein>
<dbReference type="InterPro" id="IPR029016">
    <property type="entry name" value="GAF-like_dom_sf"/>
</dbReference>
<dbReference type="AlphaFoldDB" id="A0A157ZX39"/>
<dbReference type="EMBL" id="FCOI02000003">
    <property type="protein sequence ID" value="SAK50108.1"/>
    <property type="molecule type" value="Genomic_DNA"/>
</dbReference>
<accession>A0A157ZX39</accession>